<accession>A0A1Y4MM63</accession>
<comment type="similarity">
    <text evidence="1">Belongs to the LysR transcriptional regulatory family.</text>
</comment>
<dbReference type="PRINTS" id="PR00039">
    <property type="entry name" value="HTHLYSR"/>
</dbReference>
<evidence type="ECO:0000256" key="3">
    <source>
        <dbReference type="ARBA" id="ARBA00023125"/>
    </source>
</evidence>
<dbReference type="Proteomes" id="UP000196386">
    <property type="component" value="Unassembled WGS sequence"/>
</dbReference>
<dbReference type="AlphaFoldDB" id="A0A1Y4MM63"/>
<dbReference type="PANTHER" id="PTHR30346">
    <property type="entry name" value="TRANSCRIPTIONAL DUAL REGULATOR HCAR-RELATED"/>
    <property type="match status" value="1"/>
</dbReference>
<protein>
    <recommendedName>
        <fullName evidence="5">HTH lysR-type domain-containing protein</fullName>
    </recommendedName>
</protein>
<dbReference type="EMBL" id="NFKP01000007">
    <property type="protein sequence ID" value="OUP69818.1"/>
    <property type="molecule type" value="Genomic_DNA"/>
</dbReference>
<evidence type="ECO:0000313" key="6">
    <source>
        <dbReference type="EMBL" id="OUP69818.1"/>
    </source>
</evidence>
<dbReference type="GO" id="GO:0003677">
    <property type="term" value="F:DNA binding"/>
    <property type="evidence" value="ECO:0007669"/>
    <property type="project" value="UniProtKB-KW"/>
</dbReference>
<dbReference type="InterPro" id="IPR000847">
    <property type="entry name" value="LysR_HTH_N"/>
</dbReference>
<keyword evidence="4" id="KW-0804">Transcription</keyword>
<dbReference type="SUPFAM" id="SSF53850">
    <property type="entry name" value="Periplasmic binding protein-like II"/>
    <property type="match status" value="1"/>
</dbReference>
<feature type="domain" description="HTH lysR-type" evidence="5">
    <location>
        <begin position="27"/>
        <end position="84"/>
    </location>
</feature>
<evidence type="ECO:0000256" key="1">
    <source>
        <dbReference type="ARBA" id="ARBA00009437"/>
    </source>
</evidence>
<dbReference type="InterPro" id="IPR036390">
    <property type="entry name" value="WH_DNA-bd_sf"/>
</dbReference>
<proteinExistence type="inferred from homology"/>
<gene>
    <name evidence="6" type="ORF">B5F11_07480</name>
</gene>
<comment type="caution">
    <text evidence="6">The sequence shown here is derived from an EMBL/GenBank/DDBJ whole genome shotgun (WGS) entry which is preliminary data.</text>
</comment>
<dbReference type="PROSITE" id="PS50931">
    <property type="entry name" value="HTH_LYSR"/>
    <property type="match status" value="1"/>
</dbReference>
<keyword evidence="2" id="KW-0805">Transcription regulation</keyword>
<dbReference type="InterPro" id="IPR036388">
    <property type="entry name" value="WH-like_DNA-bd_sf"/>
</dbReference>
<evidence type="ECO:0000256" key="4">
    <source>
        <dbReference type="ARBA" id="ARBA00023163"/>
    </source>
</evidence>
<dbReference type="GO" id="GO:0003700">
    <property type="term" value="F:DNA-binding transcription factor activity"/>
    <property type="evidence" value="ECO:0007669"/>
    <property type="project" value="InterPro"/>
</dbReference>
<dbReference type="SUPFAM" id="SSF46785">
    <property type="entry name" value="Winged helix' DNA-binding domain"/>
    <property type="match status" value="1"/>
</dbReference>
<dbReference type="CDD" id="cd05466">
    <property type="entry name" value="PBP2_LTTR_substrate"/>
    <property type="match status" value="1"/>
</dbReference>
<dbReference type="Pfam" id="PF00126">
    <property type="entry name" value="HTH_1"/>
    <property type="match status" value="1"/>
</dbReference>
<organism evidence="6 7">
    <name type="scientific">Anaerotruncus colihominis</name>
    <dbReference type="NCBI Taxonomy" id="169435"/>
    <lineage>
        <taxon>Bacteria</taxon>
        <taxon>Bacillati</taxon>
        <taxon>Bacillota</taxon>
        <taxon>Clostridia</taxon>
        <taxon>Eubacteriales</taxon>
        <taxon>Oscillospiraceae</taxon>
        <taxon>Anaerotruncus</taxon>
    </lineage>
</organism>
<dbReference type="Pfam" id="PF03466">
    <property type="entry name" value="LysR_substrate"/>
    <property type="match status" value="1"/>
</dbReference>
<sequence length="318" mass="36399">MSCESAYDLLYYYNINAWKGTRESNHMNFQDITYFLTLCGEKTFSAAADKLFITQQGLSKAIRRMENEIGAPLFERGRKTLALTPSGEVFVRYAQEMRGIYARMRDHMERLRDERHNIRLGMTMGVPLALQAVELEQLRRALRPCELELTETTDFSCEEQVASGAIDFGVTLEPVDQKRFACVPLLSRPMYAVAPQGDPLARQQRVDVALLRGRRFVLADRQFKCYGQFHELCRRYGFTPDVAETTMETLVIYRRCLENGWIGVSADLPRVMNDCPGVVFVPFDTVEFAWNITLISAAGRQLTPFEQSVQKDIAALFR</sequence>
<dbReference type="Gene3D" id="1.10.10.10">
    <property type="entry name" value="Winged helix-like DNA-binding domain superfamily/Winged helix DNA-binding domain"/>
    <property type="match status" value="1"/>
</dbReference>
<evidence type="ECO:0000259" key="5">
    <source>
        <dbReference type="PROSITE" id="PS50931"/>
    </source>
</evidence>
<dbReference type="GO" id="GO:0032993">
    <property type="term" value="C:protein-DNA complex"/>
    <property type="evidence" value="ECO:0007669"/>
    <property type="project" value="TreeGrafter"/>
</dbReference>
<evidence type="ECO:0000256" key="2">
    <source>
        <dbReference type="ARBA" id="ARBA00023015"/>
    </source>
</evidence>
<dbReference type="Gene3D" id="3.40.190.290">
    <property type="match status" value="1"/>
</dbReference>
<reference evidence="7" key="1">
    <citation type="submission" date="2017-04" db="EMBL/GenBank/DDBJ databases">
        <title>Function of individual gut microbiota members based on whole genome sequencing of pure cultures obtained from chicken caecum.</title>
        <authorList>
            <person name="Medvecky M."/>
            <person name="Cejkova D."/>
            <person name="Polansky O."/>
            <person name="Karasova D."/>
            <person name="Kubasova T."/>
            <person name="Cizek A."/>
            <person name="Rychlik I."/>
        </authorList>
    </citation>
    <scope>NUCLEOTIDE SEQUENCE [LARGE SCALE GENOMIC DNA]</scope>
    <source>
        <strain evidence="7">An175</strain>
    </source>
</reference>
<name>A0A1Y4MM63_9FIRM</name>
<dbReference type="InterPro" id="IPR005119">
    <property type="entry name" value="LysR_subst-bd"/>
</dbReference>
<dbReference type="PANTHER" id="PTHR30346:SF28">
    <property type="entry name" value="HTH-TYPE TRANSCRIPTIONAL REGULATOR CYNR"/>
    <property type="match status" value="1"/>
</dbReference>
<evidence type="ECO:0000313" key="7">
    <source>
        <dbReference type="Proteomes" id="UP000196386"/>
    </source>
</evidence>
<keyword evidence="3" id="KW-0238">DNA-binding</keyword>